<dbReference type="EMBL" id="CP043311">
    <property type="protein sequence ID" value="QEY62064.1"/>
    <property type="molecule type" value="Genomic_DNA"/>
</dbReference>
<comment type="function">
    <text evidence="2">Catalyzes the epimerization of the C3' and C5'positions of dTDP-6-deoxy-D-xylo-4-hexulose, forming dTDP-6-deoxy-L-lyxo-4-hexulose.</text>
</comment>
<dbReference type="Pfam" id="PF00908">
    <property type="entry name" value="dTDP_sugar_isom"/>
    <property type="match status" value="1"/>
</dbReference>
<dbReference type="InterPro" id="IPR011051">
    <property type="entry name" value="RmlC_Cupin_sf"/>
</dbReference>
<dbReference type="InterPro" id="IPR014710">
    <property type="entry name" value="RmlC-like_jellyroll"/>
</dbReference>
<dbReference type="PANTHER" id="PTHR21047:SF2">
    <property type="entry name" value="THYMIDINE DIPHOSPHO-4-KETO-RHAMNOSE 3,5-EPIMERASE"/>
    <property type="match status" value="1"/>
</dbReference>
<dbReference type="CDD" id="cd00438">
    <property type="entry name" value="cupin_RmlC"/>
    <property type="match status" value="1"/>
</dbReference>
<dbReference type="PANTHER" id="PTHR21047">
    <property type="entry name" value="DTDP-6-DEOXY-D-GLUCOSE-3,5 EPIMERASE"/>
    <property type="match status" value="1"/>
</dbReference>
<dbReference type="GO" id="GO:0019305">
    <property type="term" value="P:dTDP-rhamnose biosynthetic process"/>
    <property type="evidence" value="ECO:0007669"/>
    <property type="project" value="TreeGrafter"/>
</dbReference>
<dbReference type="KEGG" id="plal:FXN65_08275"/>
<gene>
    <name evidence="10" type="ORF">FXN65_08275</name>
</gene>
<proteinExistence type="predicted"/>
<feature type="site" description="Participates in a stacking interaction with the thymidine ring of dTDP-4-oxo-6-deoxyglucose" evidence="9">
    <location>
        <position position="141"/>
    </location>
</feature>
<dbReference type="RefSeq" id="WP_151132605.1">
    <property type="nucleotide sequence ID" value="NZ_CP043311.1"/>
</dbReference>
<evidence type="ECO:0000256" key="1">
    <source>
        <dbReference type="ARBA" id="ARBA00001298"/>
    </source>
</evidence>
<keyword evidence="11" id="KW-1185">Reference proteome</keyword>
<dbReference type="GO" id="GO:0000271">
    <property type="term" value="P:polysaccharide biosynthetic process"/>
    <property type="evidence" value="ECO:0007669"/>
    <property type="project" value="TreeGrafter"/>
</dbReference>
<dbReference type="EC" id="5.1.3.13" evidence="3"/>
<comment type="catalytic activity">
    <reaction evidence="1">
        <text>dTDP-4-dehydro-6-deoxy-alpha-D-glucose = dTDP-4-dehydro-beta-L-rhamnose</text>
        <dbReference type="Rhea" id="RHEA:16969"/>
        <dbReference type="ChEBI" id="CHEBI:57649"/>
        <dbReference type="ChEBI" id="CHEBI:62830"/>
        <dbReference type="EC" id="5.1.3.13"/>
    </reaction>
</comment>
<dbReference type="GO" id="GO:0008830">
    <property type="term" value="F:dTDP-4-dehydrorhamnose 3,5-epimerase activity"/>
    <property type="evidence" value="ECO:0007669"/>
    <property type="project" value="UniProtKB-EC"/>
</dbReference>
<dbReference type="SUPFAM" id="SSF51182">
    <property type="entry name" value="RmlC-like cupins"/>
    <property type="match status" value="1"/>
</dbReference>
<name>A0A5J6QHN1_9GAMM</name>
<evidence type="ECO:0000256" key="5">
    <source>
        <dbReference type="ARBA" id="ARBA00029758"/>
    </source>
</evidence>
<feature type="active site" description="Proton donor" evidence="8">
    <location>
        <position position="135"/>
    </location>
</feature>
<feature type="active site" description="Proton acceptor" evidence="8">
    <location>
        <position position="65"/>
    </location>
</feature>
<sequence length="186" mass="20978">MSELQLCALPLEGLQLLRHRSHQDARGRFSRLFCEGSLELANCPFHVRQINLSITRERGTVRGLHFQYPPHGESKLITCLRGRIWDVAVDLRRGSPTFLHWHAEWLEEGDGQSLLIPPGFAHGFQAASDCVELLYLHSVDYSPTHEGGLSVNDPRLAIDWPMPVGNLSPRDAGHPWLQDSFQGVEI</sequence>
<reference evidence="10 11" key="1">
    <citation type="submission" date="2019-08" db="EMBL/GenBank/DDBJ databases">
        <title>Whole-genome Sequencing of e-waste polymer degrading bacterium Pseudomonas sp. strain PE08.</title>
        <authorList>
            <person name="Kirdat K."/>
            <person name="Debbarma P."/>
            <person name="Narawade N."/>
            <person name="Suyal D."/>
            <person name="Thorat V."/>
            <person name="Shouche Y."/>
            <person name="Goel R."/>
            <person name="Yadav A."/>
        </authorList>
    </citation>
    <scope>NUCLEOTIDE SEQUENCE [LARGE SCALE GENOMIC DNA]</scope>
    <source>
        <strain evidence="10 11">PE08</strain>
    </source>
</reference>
<protein>
    <recommendedName>
        <fullName evidence="4">dTDP-4-dehydrorhamnose 3,5-epimerase</fullName>
        <ecNumber evidence="3">5.1.3.13</ecNumber>
    </recommendedName>
    <alternativeName>
        <fullName evidence="6">Thymidine diphospho-4-keto-rhamnose 3,5-epimerase</fullName>
    </alternativeName>
    <alternativeName>
        <fullName evidence="5">dTDP-4-keto-6-deoxyglucose 3,5-epimerase</fullName>
    </alternativeName>
    <alternativeName>
        <fullName evidence="7">dTDP-6-deoxy-D-xylo-4-hexulose 3,5-epimerase</fullName>
    </alternativeName>
</protein>
<dbReference type="Gene3D" id="2.60.120.10">
    <property type="entry name" value="Jelly Rolls"/>
    <property type="match status" value="1"/>
</dbReference>
<evidence type="ECO:0000256" key="8">
    <source>
        <dbReference type="PIRSR" id="PIRSR600888-1"/>
    </source>
</evidence>
<dbReference type="Proteomes" id="UP000327179">
    <property type="component" value="Chromosome"/>
</dbReference>
<evidence type="ECO:0000256" key="6">
    <source>
        <dbReference type="ARBA" id="ARBA00031424"/>
    </source>
</evidence>
<evidence type="ECO:0000256" key="2">
    <source>
        <dbReference type="ARBA" id="ARBA00001997"/>
    </source>
</evidence>
<accession>A0A5J6QHN1</accession>
<evidence type="ECO:0000256" key="4">
    <source>
        <dbReference type="ARBA" id="ARBA00019595"/>
    </source>
</evidence>
<evidence type="ECO:0000313" key="11">
    <source>
        <dbReference type="Proteomes" id="UP000327179"/>
    </source>
</evidence>
<dbReference type="AlphaFoldDB" id="A0A5J6QHN1"/>
<evidence type="ECO:0000256" key="7">
    <source>
        <dbReference type="ARBA" id="ARBA00033311"/>
    </source>
</evidence>
<dbReference type="GO" id="GO:0005829">
    <property type="term" value="C:cytosol"/>
    <property type="evidence" value="ECO:0007669"/>
    <property type="project" value="TreeGrafter"/>
</dbReference>
<dbReference type="InterPro" id="IPR000888">
    <property type="entry name" value="RmlC-like"/>
</dbReference>
<evidence type="ECO:0000256" key="9">
    <source>
        <dbReference type="PIRSR" id="PIRSR600888-3"/>
    </source>
</evidence>
<evidence type="ECO:0000313" key="10">
    <source>
        <dbReference type="EMBL" id="QEY62064.1"/>
    </source>
</evidence>
<organism evidence="10 11">
    <name type="scientific">Metapseudomonas lalkuanensis</name>
    <dbReference type="NCBI Taxonomy" id="2604832"/>
    <lineage>
        <taxon>Bacteria</taxon>
        <taxon>Pseudomonadati</taxon>
        <taxon>Pseudomonadota</taxon>
        <taxon>Gammaproteobacteria</taxon>
        <taxon>Pseudomonadales</taxon>
        <taxon>Pseudomonadaceae</taxon>
        <taxon>Metapseudomonas</taxon>
    </lineage>
</organism>
<evidence type="ECO:0000256" key="3">
    <source>
        <dbReference type="ARBA" id="ARBA00012098"/>
    </source>
</evidence>